<evidence type="ECO:0000313" key="1">
    <source>
        <dbReference type="EMBL" id="QOX64407.1"/>
    </source>
</evidence>
<dbReference type="Proteomes" id="UP000594014">
    <property type="component" value="Chromosome"/>
</dbReference>
<evidence type="ECO:0000313" key="2">
    <source>
        <dbReference type="Proteomes" id="UP000594014"/>
    </source>
</evidence>
<sequence length="407" mass="46166">MKMKQEQSTKELEIKALISGAKSHLAQIGYRPRTIERLDAVWKMLAAYCDSQGTSVLTAELGRAFVWERYGSTLGEKDTSHNVNRAVHLLLDFQKFGMVFKQSNMTIKEFSEPYHNLFEGFLEHLRQEGVSDGSIRTWRSRLFRFEYFLINNGVAHFSQIELHHVNTYIESLAGFSSGTVGGTIKILGRLFDYSLENGYHHKSFSEVLPNVRRIKKYRIPTVFTANEVERILKSVDRNNPIGRRNYAILILVAKLGLRISDARLLRFDSIDWHNKRLSITQKKTGVPLDLPLLDDVGWAIIEYLKNGRPETGSEYIFVRHSAPYGPLTDTLRKTVVNAIQKAGIKTPADKPIGMHTFRHSIASSMLANGAKLTEIAQTLGHAMPESTQTYISVDVELLRQCALEVTI</sequence>
<protein>
    <submittedName>
        <fullName evidence="1">Tyrosine-type recombinase/integrase</fullName>
    </submittedName>
</protein>
<name>A0ACD1ADA4_9FIRM</name>
<reference evidence="1" key="1">
    <citation type="submission" date="2019-08" db="EMBL/GenBank/DDBJ databases">
        <title>Genome sequence of Clostridiales bacterium MT110.</title>
        <authorList>
            <person name="Cao J."/>
        </authorList>
    </citation>
    <scope>NUCLEOTIDE SEQUENCE</scope>
    <source>
        <strain evidence="1">MT110</strain>
    </source>
</reference>
<dbReference type="EMBL" id="CP042469">
    <property type="protein sequence ID" value="QOX64407.1"/>
    <property type="molecule type" value="Genomic_DNA"/>
</dbReference>
<accession>A0ACD1ADA4</accession>
<proteinExistence type="predicted"/>
<keyword evidence="2" id="KW-1185">Reference proteome</keyword>
<gene>
    <name evidence="1" type="ORF">FRZ06_14175</name>
</gene>
<organism evidence="1 2">
    <name type="scientific">Anoxybacterium hadale</name>
    <dbReference type="NCBI Taxonomy" id="3408580"/>
    <lineage>
        <taxon>Bacteria</taxon>
        <taxon>Bacillati</taxon>
        <taxon>Bacillota</taxon>
        <taxon>Clostridia</taxon>
        <taxon>Peptostreptococcales</taxon>
        <taxon>Anaerovoracaceae</taxon>
        <taxon>Anoxybacterium</taxon>
    </lineage>
</organism>